<keyword evidence="4" id="KW-0443">Lipid metabolism</keyword>
<evidence type="ECO:0000256" key="3">
    <source>
        <dbReference type="ARBA" id="ARBA00022801"/>
    </source>
</evidence>
<dbReference type="InterPro" id="IPR001736">
    <property type="entry name" value="PLipase_D/transphosphatidylase"/>
</dbReference>
<evidence type="ECO:0000313" key="7">
    <source>
        <dbReference type="EMBL" id="SCG51808.1"/>
    </source>
</evidence>
<evidence type="ECO:0000313" key="8">
    <source>
        <dbReference type="Proteomes" id="UP000198210"/>
    </source>
</evidence>
<reference evidence="7 8" key="1">
    <citation type="submission" date="2016-06" db="EMBL/GenBank/DDBJ databases">
        <authorList>
            <person name="Kjaerup R.B."/>
            <person name="Dalgaard T.S."/>
            <person name="Juul-Madsen H.R."/>
        </authorList>
    </citation>
    <scope>NUCLEOTIDE SEQUENCE [LARGE SCALE GENOMIC DNA]</scope>
    <source>
        <strain evidence="7 8">DSM 45097</strain>
    </source>
</reference>
<dbReference type="EMBL" id="LT607751">
    <property type="protein sequence ID" value="SCG51808.1"/>
    <property type="molecule type" value="Genomic_DNA"/>
</dbReference>
<feature type="region of interest" description="Disordered" evidence="5">
    <location>
        <begin position="251"/>
        <end position="270"/>
    </location>
</feature>
<dbReference type="GO" id="GO:0009395">
    <property type="term" value="P:phospholipid catabolic process"/>
    <property type="evidence" value="ECO:0007669"/>
    <property type="project" value="TreeGrafter"/>
</dbReference>
<name>A0A1C5I0M4_9ACTN</name>
<dbReference type="SMART" id="SM00155">
    <property type="entry name" value="PLDc"/>
    <property type="match status" value="2"/>
</dbReference>
<evidence type="ECO:0000259" key="6">
    <source>
        <dbReference type="PROSITE" id="PS50035"/>
    </source>
</evidence>
<dbReference type="SUPFAM" id="SSF56024">
    <property type="entry name" value="Phospholipase D/nuclease"/>
    <property type="match status" value="2"/>
</dbReference>
<feature type="region of interest" description="Disordered" evidence="5">
    <location>
        <begin position="494"/>
        <end position="514"/>
    </location>
</feature>
<evidence type="ECO:0000256" key="5">
    <source>
        <dbReference type="SAM" id="MobiDB-lite"/>
    </source>
</evidence>
<evidence type="ECO:0000256" key="1">
    <source>
        <dbReference type="ARBA" id="ARBA00000798"/>
    </source>
</evidence>
<dbReference type="CDD" id="cd09105">
    <property type="entry name" value="PLDc_vPLD1_2_like_2"/>
    <property type="match status" value="1"/>
</dbReference>
<dbReference type="InterPro" id="IPR025202">
    <property type="entry name" value="PLD-like_dom"/>
</dbReference>
<proteinExistence type="predicted"/>
<dbReference type="Gene3D" id="3.30.870.10">
    <property type="entry name" value="Endonuclease Chain A"/>
    <property type="match status" value="2"/>
</dbReference>
<dbReference type="AlphaFoldDB" id="A0A1C5I0M4"/>
<dbReference type="PANTHER" id="PTHR18896">
    <property type="entry name" value="PHOSPHOLIPASE D"/>
    <property type="match status" value="1"/>
</dbReference>
<keyword evidence="2" id="KW-0677">Repeat</keyword>
<dbReference type="Proteomes" id="UP000198210">
    <property type="component" value="Chromosome I"/>
</dbReference>
<dbReference type="Pfam" id="PF13091">
    <property type="entry name" value="PLDc_2"/>
    <property type="match status" value="1"/>
</dbReference>
<gene>
    <name evidence="7" type="ORF">GA0074704_2697</name>
</gene>
<dbReference type="PANTHER" id="PTHR18896:SF76">
    <property type="entry name" value="PHOSPHOLIPASE"/>
    <property type="match status" value="1"/>
</dbReference>
<feature type="compositionally biased region" description="Pro residues" evidence="5">
    <location>
        <begin position="260"/>
        <end position="270"/>
    </location>
</feature>
<dbReference type="InterPro" id="IPR015679">
    <property type="entry name" value="PLipase_D_fam"/>
</dbReference>
<dbReference type="PROSITE" id="PS50035">
    <property type="entry name" value="PLD"/>
    <property type="match status" value="1"/>
</dbReference>
<organism evidence="7 8">
    <name type="scientific">Micromonospora siamensis</name>
    <dbReference type="NCBI Taxonomy" id="299152"/>
    <lineage>
        <taxon>Bacteria</taxon>
        <taxon>Bacillati</taxon>
        <taxon>Actinomycetota</taxon>
        <taxon>Actinomycetes</taxon>
        <taxon>Micromonosporales</taxon>
        <taxon>Micromonosporaceae</taxon>
        <taxon>Micromonospora</taxon>
    </lineage>
</organism>
<keyword evidence="3" id="KW-0378">Hydrolase</keyword>
<comment type="catalytic activity">
    <reaction evidence="1">
        <text>a 1,2-diacyl-sn-glycero-3-phosphocholine + H2O = a 1,2-diacyl-sn-glycero-3-phosphate + choline + H(+)</text>
        <dbReference type="Rhea" id="RHEA:14445"/>
        <dbReference type="ChEBI" id="CHEBI:15354"/>
        <dbReference type="ChEBI" id="CHEBI:15377"/>
        <dbReference type="ChEBI" id="CHEBI:15378"/>
        <dbReference type="ChEBI" id="CHEBI:57643"/>
        <dbReference type="ChEBI" id="CHEBI:58608"/>
        <dbReference type="EC" id="3.1.4.4"/>
    </reaction>
</comment>
<keyword evidence="8" id="KW-1185">Reference proteome</keyword>
<evidence type="ECO:0000256" key="4">
    <source>
        <dbReference type="ARBA" id="ARBA00023098"/>
    </source>
</evidence>
<evidence type="ECO:0000256" key="2">
    <source>
        <dbReference type="ARBA" id="ARBA00022737"/>
    </source>
</evidence>
<protein>
    <submittedName>
        <fullName evidence="7">Phosphatidylserine/phosphatidylglycerophosphate/cardiolipin synthase</fullName>
    </submittedName>
</protein>
<dbReference type="GO" id="GO:0004630">
    <property type="term" value="F:phospholipase D activity"/>
    <property type="evidence" value="ECO:0007669"/>
    <property type="project" value="UniProtKB-EC"/>
</dbReference>
<feature type="domain" description="PLD phosphodiesterase" evidence="6">
    <location>
        <begin position="390"/>
        <end position="417"/>
    </location>
</feature>
<accession>A0A1C5I0M4</accession>
<sequence>MRDRRGGHTVRTSSTSGGWNVTLRDWFLTEQERANPVSELPVWTTGNLAEPLIHGAAYFDRLVAEVEALERGDHLFFTDWRGDPDERMRPDGPTVVQLFARAAQRGVVVKGLLWRSHLDALSYSEAENRSLSEAICAAGGEVLLDQRVRRGGSHHQKLVVLRRPGAPERDIAFAGGIDLCHSRRDDADHGGDPQAVVMSPKYGPHPPWHDVQLALRGPVVGALDTAFRERWTDPMPLDSENPLAYLRDRLRGSDLRPDPLPDQPADPPPCGPHQIQVLRTYPAVRPRYSFAPDGERTVARGYTKAIRRARRLIYLEDQYLWSTEVAELFAQALRANPELHLVAVVPRHPDVDGALALPPNMVGREQALSLCQKAAPDRVHVFDVENHAGEPVYVHAKVCVVDDTWSSVGSDNFNRRSWTHDSELSCAVLDETRDEREPPDPGGHGDGARVFARDLRLRLWREHLDRDPDGGGDDDLLDPATAVEAIVSTAQELQRWHDGGRVGPRPPGRLRPHQPERLPWYTRIWALPVYRLVYDPDGRPLRARRAGTF</sequence>